<dbReference type="InterPro" id="IPR026444">
    <property type="entry name" value="Secre_tail"/>
</dbReference>
<evidence type="ECO:0000259" key="7">
    <source>
        <dbReference type="PROSITE" id="PS51841"/>
    </source>
</evidence>
<dbReference type="EMBL" id="CP002349">
    <property type="protein sequence ID" value="ADR22497.1"/>
    <property type="molecule type" value="Genomic_DNA"/>
</dbReference>
<dbReference type="eggNOG" id="COG2356">
    <property type="taxonomic scope" value="Bacteria"/>
</dbReference>
<dbReference type="GO" id="GO:0005509">
    <property type="term" value="F:calcium ion binding"/>
    <property type="evidence" value="ECO:0007669"/>
    <property type="project" value="InterPro"/>
</dbReference>
<dbReference type="InterPro" id="IPR044925">
    <property type="entry name" value="His-Me_finger_sf"/>
</dbReference>
<dbReference type="PROSITE" id="PS50853">
    <property type="entry name" value="FN3"/>
    <property type="match status" value="1"/>
</dbReference>
<dbReference type="SUPFAM" id="SSF49313">
    <property type="entry name" value="Cadherin-like"/>
    <property type="match status" value="1"/>
</dbReference>
<dbReference type="OrthoDB" id="9770276at2"/>
<dbReference type="PROSITE" id="PS51841">
    <property type="entry name" value="LTD"/>
    <property type="match status" value="1"/>
</dbReference>
<feature type="domain" description="Fibronectin type-III" evidence="6">
    <location>
        <begin position="544"/>
        <end position="629"/>
    </location>
</feature>
<dbReference type="InterPro" id="IPR001322">
    <property type="entry name" value="Lamin_tail_dom"/>
</dbReference>
<dbReference type="Proteomes" id="UP000008720">
    <property type="component" value="Chromosome"/>
</dbReference>
<dbReference type="SMART" id="SM00060">
    <property type="entry name" value="FN3"/>
    <property type="match status" value="1"/>
</dbReference>
<dbReference type="GO" id="GO:0005975">
    <property type="term" value="P:carbohydrate metabolic process"/>
    <property type="evidence" value="ECO:0007669"/>
    <property type="project" value="UniProtKB-ARBA"/>
</dbReference>
<dbReference type="InterPro" id="IPR015919">
    <property type="entry name" value="Cadherin-like_sf"/>
</dbReference>
<dbReference type="Pfam" id="PF00629">
    <property type="entry name" value="MAM"/>
    <property type="match status" value="1"/>
</dbReference>
<keyword evidence="4" id="KW-0732">Signal</keyword>
<dbReference type="SUPFAM" id="SSF49899">
    <property type="entry name" value="Concanavalin A-like lectins/glucanases"/>
    <property type="match status" value="1"/>
</dbReference>
<proteinExistence type="inferred from homology"/>
<dbReference type="RefSeq" id="WP_013454640.1">
    <property type="nucleotide sequence ID" value="NC_014759.1"/>
</dbReference>
<dbReference type="KEGG" id="mtt:Ftrac_2519"/>
<dbReference type="GO" id="GO:0004519">
    <property type="term" value="F:endonuclease activity"/>
    <property type="evidence" value="ECO:0007669"/>
    <property type="project" value="UniProtKB-KW"/>
</dbReference>
<dbReference type="GO" id="GO:0004553">
    <property type="term" value="F:hydrolase activity, hydrolyzing O-glycosyl compounds"/>
    <property type="evidence" value="ECO:0007669"/>
    <property type="project" value="UniProtKB-ARBA"/>
</dbReference>
<organism evidence="8 9">
    <name type="scientific">Marivirga tractuosa (strain ATCC 23168 / DSM 4126 / NBRC 15989 / NCIMB 1408 / VKM B-1430 / H-43)</name>
    <name type="common">Microscilla tractuosa</name>
    <name type="synonym">Flexibacter tractuosus</name>
    <dbReference type="NCBI Taxonomy" id="643867"/>
    <lineage>
        <taxon>Bacteria</taxon>
        <taxon>Pseudomonadati</taxon>
        <taxon>Bacteroidota</taxon>
        <taxon>Cytophagia</taxon>
        <taxon>Cytophagales</taxon>
        <taxon>Marivirgaceae</taxon>
        <taxon>Marivirga</taxon>
    </lineage>
</organism>
<sequence>MLFQFKTRDFIRSLMLFLLMGLLFHHSQAQIPSGYYDSANGKTGDQLKAALNDIISGHTTYPYSSSGIDVWDILKEADKDPNNSANVIGIYSGFSMDASAEYNNGDGWNREHVWAKSRGDFGTSEGPGTDCHHLAVADISTNGARGNMNFDYGDTFYTDTQGFYSGSTLSKTSSTADVWEPRDEVKGDVARMMFYMATRYEGENGDVDLELTETLLGSTDKSPYHGKLSVLLEWHQQDPVSAAEIQRNNVIYSYQNNRNPFIDHPEYVCEIYSCSTSGGNIAPYFTSSPVTTLSAESTYSYSITTTDPDGDDVSISASTLPNWMSFTDNGSGSATITGSTQTAGDYSVTLNVSDGSASNSQNYTVNVISSGGGSGSTSELIFSEYIEGSSYNKGLEIANFTGSLVDLSAYSIMKQTNGSGSWTGELTLNGSIAHEDVFVVVNSNAASAMQAEADLISSSAALSFNGNDPIGLFKNGQLIDVIGNFNSSSSFGQNTTLVRKETISEPNATYSTSEWDGYSSDTFSFLGSHSIAGSGGGDTEAPSVPANLQVSNVTETSFDISWNASTDNVGVDQYVIYLDGSLYANSSSTTATVNGLSASTNYLVSLSAQDAGGNESNQSSNVGVTTSAPAPSLDCQNTINSFPYNQGFESGSDWFQSTSDDFDWTINSGGTASSNTGPASAFDGNYYFYIEASSPNYSYKTATIESPCFDLGSENQASFNFNYHMYGASNMGFLSLEITTDGVNWNTLWTKSGNQATAWLAENIDLSAYLGETIKLRFVGQTADTWQGDIAIDNLEVSTSQPVVESTLDLSLTFDNYPEETTWEIVEGSTVIAEGGPYGNYADGSTANVSITVPEGCYDFIIYDSYGDGICCSYGSGSYTLSNGNNVIVSGGSFGSGESTSFCVGNNFRSLTNTERLSSEIESAGFNVHPNPAVSELEIFTGKMEATAYQIISLSGKIEQSGNLNAKSSTIDVTNLESGLYVLKVLDSENVVVRKIMVK</sequence>
<dbReference type="AlphaFoldDB" id="E4TNT3"/>
<evidence type="ECO:0000256" key="1">
    <source>
        <dbReference type="ARBA" id="ARBA00006429"/>
    </source>
</evidence>
<evidence type="ECO:0000313" key="8">
    <source>
        <dbReference type="EMBL" id="ADR22497.1"/>
    </source>
</evidence>
<keyword evidence="8" id="KW-0255">Endonuclease</keyword>
<dbReference type="GO" id="GO:0016020">
    <property type="term" value="C:membrane"/>
    <property type="evidence" value="ECO:0007669"/>
    <property type="project" value="InterPro"/>
</dbReference>
<dbReference type="SUPFAM" id="SSF49265">
    <property type="entry name" value="Fibronectin type III"/>
    <property type="match status" value="1"/>
</dbReference>
<protein>
    <submittedName>
        <fullName evidence="8">Endonuclease I</fullName>
    </submittedName>
</protein>
<dbReference type="InterPro" id="IPR000998">
    <property type="entry name" value="MAM_dom"/>
</dbReference>
<evidence type="ECO:0000256" key="4">
    <source>
        <dbReference type="SAM" id="SignalP"/>
    </source>
</evidence>
<feature type="chain" id="PRO_5003188067" evidence="4">
    <location>
        <begin position="30"/>
        <end position="999"/>
    </location>
</feature>
<dbReference type="InterPro" id="IPR003961">
    <property type="entry name" value="FN3_dom"/>
</dbReference>
<accession>E4TNT3</accession>
<dbReference type="SUPFAM" id="SSF54060">
    <property type="entry name" value="His-Me finger endonucleases"/>
    <property type="match status" value="1"/>
</dbReference>
<keyword evidence="2" id="KW-0540">Nuclease</keyword>
<keyword evidence="3" id="KW-0378">Hydrolase</keyword>
<evidence type="ECO:0000259" key="6">
    <source>
        <dbReference type="PROSITE" id="PS50853"/>
    </source>
</evidence>
<dbReference type="Pfam" id="PF00041">
    <property type="entry name" value="fn3"/>
    <property type="match status" value="1"/>
</dbReference>
<dbReference type="Pfam" id="PF18962">
    <property type="entry name" value="Por_Secre_tail"/>
    <property type="match status" value="1"/>
</dbReference>
<evidence type="ECO:0000259" key="5">
    <source>
        <dbReference type="PROSITE" id="PS50060"/>
    </source>
</evidence>
<evidence type="ECO:0000313" key="9">
    <source>
        <dbReference type="Proteomes" id="UP000008720"/>
    </source>
</evidence>
<dbReference type="CDD" id="cd06263">
    <property type="entry name" value="MAM"/>
    <property type="match status" value="1"/>
</dbReference>
<dbReference type="Gene3D" id="2.60.40.10">
    <property type="entry name" value="Immunoglobulins"/>
    <property type="match status" value="2"/>
</dbReference>
<dbReference type="NCBIfam" id="TIGR04183">
    <property type="entry name" value="Por_Secre_tail"/>
    <property type="match status" value="1"/>
</dbReference>
<dbReference type="PROSITE" id="PS50060">
    <property type="entry name" value="MAM_2"/>
    <property type="match status" value="1"/>
</dbReference>
<dbReference type="STRING" id="643867.Ftrac_2519"/>
<dbReference type="Gene3D" id="2.60.120.200">
    <property type="match status" value="1"/>
</dbReference>
<evidence type="ECO:0000256" key="3">
    <source>
        <dbReference type="ARBA" id="ARBA00022801"/>
    </source>
</evidence>
<feature type="signal peptide" evidence="4">
    <location>
        <begin position="1"/>
        <end position="29"/>
    </location>
</feature>
<comment type="similarity">
    <text evidence="1">Belongs to the EndA/NucM nuclease family.</text>
</comment>
<dbReference type="SMART" id="SM00137">
    <property type="entry name" value="MAM"/>
    <property type="match status" value="1"/>
</dbReference>
<reference evidence="8 9" key="1">
    <citation type="journal article" date="2011" name="Stand. Genomic Sci.">
        <title>Complete genome sequence of Marivirga tractuosa type strain (H-43).</title>
        <authorList>
            <person name="Pagani I."/>
            <person name="Chertkov O."/>
            <person name="Lapidus A."/>
            <person name="Lucas S."/>
            <person name="Del Rio T.G."/>
            <person name="Tice H."/>
            <person name="Copeland A."/>
            <person name="Cheng J.F."/>
            <person name="Nolan M."/>
            <person name="Saunders E."/>
            <person name="Pitluck S."/>
            <person name="Held B."/>
            <person name="Goodwin L."/>
            <person name="Liolios K."/>
            <person name="Ovchinikova G."/>
            <person name="Ivanova N."/>
            <person name="Mavromatis K."/>
            <person name="Pati A."/>
            <person name="Chen A."/>
            <person name="Palaniappan K."/>
            <person name="Land M."/>
            <person name="Hauser L."/>
            <person name="Jeffries C.D."/>
            <person name="Detter J.C."/>
            <person name="Han C."/>
            <person name="Tapia R."/>
            <person name="Ngatchou-Djao O.D."/>
            <person name="Rohde M."/>
            <person name="Goker M."/>
            <person name="Spring S."/>
            <person name="Sikorski J."/>
            <person name="Woyke T."/>
            <person name="Bristow J."/>
            <person name="Eisen J.A."/>
            <person name="Markowitz V."/>
            <person name="Hugenholtz P."/>
            <person name="Klenk H.P."/>
            <person name="Kyrpides N.C."/>
        </authorList>
    </citation>
    <scope>NUCLEOTIDE SEQUENCE [LARGE SCALE GENOMIC DNA]</scope>
    <source>
        <strain evidence="9">ATCC 23168 / DSM 4126 / NBRC 15989 / NCIMB 1408 / VKM B-1430 / H-43</strain>
    </source>
</reference>
<name>E4TNT3_MARTH</name>
<dbReference type="InterPro" id="IPR036116">
    <property type="entry name" value="FN3_sf"/>
</dbReference>
<gene>
    <name evidence="8" type="ordered locus">Ftrac_2519</name>
</gene>
<dbReference type="PANTHER" id="PTHR33607">
    <property type="entry name" value="ENDONUCLEASE-1"/>
    <property type="match status" value="1"/>
</dbReference>
<dbReference type="InterPro" id="IPR013320">
    <property type="entry name" value="ConA-like_dom_sf"/>
</dbReference>
<dbReference type="InterPro" id="IPR013783">
    <property type="entry name" value="Ig-like_fold"/>
</dbReference>
<dbReference type="InterPro" id="IPR007346">
    <property type="entry name" value="Endonuclease-I"/>
</dbReference>
<dbReference type="Pfam" id="PF04231">
    <property type="entry name" value="Endonuclease_1"/>
    <property type="match status" value="1"/>
</dbReference>
<dbReference type="PANTHER" id="PTHR33607:SF2">
    <property type="entry name" value="ENDONUCLEASE-1"/>
    <property type="match status" value="1"/>
</dbReference>
<keyword evidence="9" id="KW-1185">Reference proteome</keyword>
<dbReference type="HOGENOM" id="CLU_299928_0_0_10"/>
<feature type="domain" description="LTD" evidence="7">
    <location>
        <begin position="370"/>
        <end position="495"/>
    </location>
</feature>
<evidence type="ECO:0000256" key="2">
    <source>
        <dbReference type="ARBA" id="ARBA00022722"/>
    </source>
</evidence>
<feature type="domain" description="MAM" evidence="5">
    <location>
        <begin position="644"/>
        <end position="806"/>
    </location>
</feature>
<dbReference type="CDD" id="cd00063">
    <property type="entry name" value="FN3"/>
    <property type="match status" value="1"/>
</dbReference>